<keyword evidence="2 3" id="KW-0344">Guanine-nucleotide releasing factor</keyword>
<dbReference type="CDD" id="cd00038">
    <property type="entry name" value="CAP_ED"/>
    <property type="match status" value="2"/>
</dbReference>
<feature type="compositionally biased region" description="Low complexity" evidence="4">
    <location>
        <begin position="218"/>
        <end position="227"/>
    </location>
</feature>
<dbReference type="Pfam" id="PF00788">
    <property type="entry name" value="RA"/>
    <property type="match status" value="1"/>
</dbReference>
<dbReference type="SMART" id="SM00228">
    <property type="entry name" value="PDZ"/>
    <property type="match status" value="1"/>
</dbReference>
<comment type="similarity">
    <text evidence="1">Belongs to the RAPGEF2 family.</text>
</comment>
<dbReference type="Gene3D" id="2.60.120.10">
    <property type="entry name" value="Jelly Rolls"/>
    <property type="match status" value="2"/>
</dbReference>
<evidence type="ECO:0000256" key="1">
    <source>
        <dbReference type="ARBA" id="ARBA00010829"/>
    </source>
</evidence>
<dbReference type="InterPro" id="IPR001895">
    <property type="entry name" value="RASGEF_cat_dom"/>
</dbReference>
<dbReference type="Proteomes" id="UP000887575">
    <property type="component" value="Unassembled WGS sequence"/>
</dbReference>
<dbReference type="InterPro" id="IPR014710">
    <property type="entry name" value="RmlC-like_jellyroll"/>
</dbReference>
<evidence type="ECO:0000259" key="8">
    <source>
        <dbReference type="PROSITE" id="PS50200"/>
    </source>
</evidence>
<sequence length="1284" mass="144458">MDPMNDARFYESLIKEPHRRSDEDVRNIFEQLRQLDMFSNLYQGPLKAICRTARYERHRAHHILFRKDQSATCWYILLSGSVLIERHILLPYGCFGKRNGTNFRRATDCICLQQSEMIVIDYPDLGADTSIPLQNRRRVAPPPPAPQTETFVVPPMPPPRPPRQPIPPRPPRGLPRTYPMDFPIDTPSTSYPTTQVFVNGAGDEDTLVRVKHRREKSGSMGSVGSSGRKPRIRSTASSSTTEGDEFWGAGAGTAEGDASEDEDDESVPSHDGLHDLKDSVRECLEKEPGERSTDDVAILLDFMQHMSAFSSLPVSIKRQLCLKMVFAVVPDAGTIVMQNNEKIDAWAVIVNGCVEVIKPNGERLEFKLGDSFGCEPINTLQYHMGDMRTMVDDCEFVLVEHRDFCSIMSTIGEHIERGRDDVTGEVVSETEKRAIGAQVGLVLIKAKPDKLISHLVEERDGQVDANYIDDFLLTYRVFIHDPVHIFEKLMLWFAEPQYRDRVARIVLFWVNNHYNDFETNGEMMRLLERFEQALERDQMHSQQSLLNIACSVKARSRCITYTRFNKDEPMQFTIMGGKETGYGIFVSDVLPDSAAEKAGIKRADEIIELNDQTLKYVTLQRAIELLKGSITLKITVKNNILGFKEMIQKPDKGNDSKMKTRPLSGAIQSRPSIPSVIPVKSSPTPQLPNNKQKNLGNKGLMDKLFTVIRATKDSDVSDSSSLSNEGLRGSKSNPDLANTISHYYGPVKSDSPEHVLKIYRGDQTFKYLPIFKETTAQNVVQLALQEFGMTTEGSLEWALCEVTVCENHTNESMTSKNPLVIKQRRLPPQMENLAERIALNSRYYLKNNNRSEPLVPDELAPDIMKEAQAQILSLNAQVVAAQLTLQDFSIFASIEPTEYIDSLFKLESRYGWPKLDEFERVFNREMWWVATEVCREKSTQRRSKLIKKFIKVARCCRDLRNFNSMFAIVSGLDKPAVRRLHNSWERVGGKYARFLEEIHALIDPSRNMSRYRQHLSTVSPEPPVIPIFPVIKKDLTFLHEGNPTYTEKLVNFEKLRMIAREVRRVNKLSSAPYEIGSMAERSGTTINDALLYMNAFDGGTGTVATMRKGGRTGQPRKKIYEQALMVRKVKAYLGGLNVVENETDLDNLSIEAEPSVNAPKMRRAPSPTPSSISSHSTGSDHKRIMLPGGSKFGIDSPQAVQKMLALVQNSKLKGSSNQPSPSTSSRSISRPTLSARSSAGSGMLRMSRSSASQSVDNSSLPQRAVDLNRETSAVTNIYGNDVLI</sequence>
<dbReference type="GO" id="GO:0007265">
    <property type="term" value="P:Ras protein signal transduction"/>
    <property type="evidence" value="ECO:0007669"/>
    <property type="project" value="TreeGrafter"/>
</dbReference>
<dbReference type="Gene3D" id="3.10.20.90">
    <property type="entry name" value="Phosphatidylinositol 3-kinase Catalytic Subunit, Chain A, domain 1"/>
    <property type="match status" value="1"/>
</dbReference>
<dbReference type="PROSITE" id="PS50009">
    <property type="entry name" value="RASGEF_CAT"/>
    <property type="match status" value="1"/>
</dbReference>
<evidence type="ECO:0008006" key="12">
    <source>
        <dbReference type="Google" id="ProtNLM"/>
    </source>
</evidence>
<dbReference type="PROSITE" id="PS50042">
    <property type="entry name" value="CNMP_BINDING_3"/>
    <property type="match status" value="1"/>
</dbReference>
<dbReference type="GO" id="GO:0005085">
    <property type="term" value="F:guanyl-nucleotide exchange factor activity"/>
    <property type="evidence" value="ECO:0007669"/>
    <property type="project" value="UniProtKB-KW"/>
</dbReference>
<evidence type="ECO:0000259" key="9">
    <source>
        <dbReference type="PROSITE" id="PS50212"/>
    </source>
</evidence>
<feature type="region of interest" description="Disordered" evidence="4">
    <location>
        <begin position="1152"/>
        <end position="1192"/>
    </location>
</feature>
<feature type="region of interest" description="Disordered" evidence="4">
    <location>
        <begin position="649"/>
        <end position="695"/>
    </location>
</feature>
<dbReference type="InterPro" id="IPR036034">
    <property type="entry name" value="PDZ_sf"/>
</dbReference>
<name>A0AAF3FG60_9BILA</name>
<evidence type="ECO:0000259" key="5">
    <source>
        <dbReference type="PROSITE" id="PS50009"/>
    </source>
</evidence>
<feature type="domain" description="Ras-GEF" evidence="5">
    <location>
        <begin position="875"/>
        <end position="1101"/>
    </location>
</feature>
<dbReference type="Pfam" id="PF00618">
    <property type="entry name" value="RasGEF_N"/>
    <property type="match status" value="1"/>
</dbReference>
<feature type="compositionally biased region" description="Acidic residues" evidence="4">
    <location>
        <begin position="257"/>
        <end position="266"/>
    </location>
</feature>
<reference evidence="11" key="1">
    <citation type="submission" date="2024-02" db="UniProtKB">
        <authorList>
            <consortium name="WormBaseParasite"/>
        </authorList>
    </citation>
    <scope>IDENTIFICATION</scope>
</reference>
<feature type="region of interest" description="Disordered" evidence="4">
    <location>
        <begin position="134"/>
        <end position="276"/>
    </location>
</feature>
<dbReference type="SMART" id="SM00314">
    <property type="entry name" value="RA"/>
    <property type="match status" value="1"/>
</dbReference>
<dbReference type="Gene3D" id="2.30.42.10">
    <property type="match status" value="1"/>
</dbReference>
<dbReference type="Pfam" id="PF00617">
    <property type="entry name" value="RasGEF"/>
    <property type="match status" value="1"/>
</dbReference>
<accession>A0AAF3FG60</accession>
<dbReference type="SUPFAM" id="SSF54236">
    <property type="entry name" value="Ubiquitin-like"/>
    <property type="match status" value="1"/>
</dbReference>
<dbReference type="SUPFAM" id="SSF48366">
    <property type="entry name" value="Ras GEF"/>
    <property type="match status" value="1"/>
</dbReference>
<feature type="domain" description="Cyclic nucleotide-binding" evidence="6">
    <location>
        <begin position="308"/>
        <end position="373"/>
    </location>
</feature>
<feature type="compositionally biased region" description="Polar residues" evidence="4">
    <location>
        <begin position="186"/>
        <end position="197"/>
    </location>
</feature>
<dbReference type="Gene3D" id="1.10.840.10">
    <property type="entry name" value="Ras guanine-nucleotide exchange factors catalytic domain"/>
    <property type="match status" value="1"/>
</dbReference>
<feature type="compositionally biased region" description="Pro residues" evidence="4">
    <location>
        <begin position="154"/>
        <end position="173"/>
    </location>
</feature>
<feature type="compositionally biased region" description="Polar residues" evidence="4">
    <location>
        <begin position="1247"/>
        <end position="1261"/>
    </location>
</feature>
<dbReference type="PROSITE" id="PS50106">
    <property type="entry name" value="PDZ"/>
    <property type="match status" value="1"/>
</dbReference>
<proteinExistence type="inferred from homology"/>
<dbReference type="CDD" id="cd01785">
    <property type="entry name" value="RA_PDZ-GEF1"/>
    <property type="match status" value="1"/>
</dbReference>
<dbReference type="SUPFAM" id="SSF50156">
    <property type="entry name" value="PDZ domain-like"/>
    <property type="match status" value="1"/>
</dbReference>
<dbReference type="InterPro" id="IPR001478">
    <property type="entry name" value="PDZ"/>
</dbReference>
<dbReference type="SMART" id="SM00147">
    <property type="entry name" value="RasGEF"/>
    <property type="match status" value="1"/>
</dbReference>
<protein>
    <recommendedName>
        <fullName evidence="12">Rap guanine nucleotide exchange factor</fullName>
    </recommendedName>
</protein>
<dbReference type="WBParaSite" id="MBELARI_LOCUS5818">
    <property type="protein sequence ID" value="MBELARI_LOCUS5818"/>
    <property type="gene ID" value="MBELARI_LOCUS5818"/>
</dbReference>
<dbReference type="PROSITE" id="PS50212">
    <property type="entry name" value="RASGEF_NTER"/>
    <property type="match status" value="1"/>
</dbReference>
<evidence type="ECO:0000256" key="3">
    <source>
        <dbReference type="PROSITE-ProRule" id="PRU00168"/>
    </source>
</evidence>
<feature type="compositionally biased region" description="Low complexity" evidence="4">
    <location>
        <begin position="669"/>
        <end position="695"/>
    </location>
</feature>
<dbReference type="GO" id="GO:0016324">
    <property type="term" value="C:apical plasma membrane"/>
    <property type="evidence" value="ECO:0007669"/>
    <property type="project" value="TreeGrafter"/>
</dbReference>
<dbReference type="PANTHER" id="PTHR23113">
    <property type="entry name" value="GUANINE NUCLEOTIDE EXCHANGE FACTOR"/>
    <property type="match status" value="1"/>
</dbReference>
<dbReference type="InterPro" id="IPR000651">
    <property type="entry name" value="Ras-like_Gua-exchang_fac_N"/>
</dbReference>
<feature type="region of interest" description="Disordered" evidence="4">
    <location>
        <begin position="715"/>
        <end position="735"/>
    </location>
</feature>
<evidence type="ECO:0000313" key="11">
    <source>
        <dbReference type="WBParaSite" id="MBELARI_LOCUS5818"/>
    </source>
</evidence>
<dbReference type="Gene3D" id="1.20.870.10">
    <property type="entry name" value="Son of sevenless (SoS) protein Chain: S domain 1"/>
    <property type="match status" value="1"/>
</dbReference>
<evidence type="ECO:0000259" key="6">
    <source>
        <dbReference type="PROSITE" id="PS50042"/>
    </source>
</evidence>
<evidence type="ECO:0000256" key="4">
    <source>
        <dbReference type="SAM" id="MobiDB-lite"/>
    </source>
</evidence>
<dbReference type="InterPro" id="IPR000595">
    <property type="entry name" value="cNMP-bd_dom"/>
</dbReference>
<dbReference type="PROSITE" id="PS00720">
    <property type="entry name" value="RASGEF"/>
    <property type="match status" value="1"/>
</dbReference>
<keyword evidence="10" id="KW-1185">Reference proteome</keyword>
<dbReference type="PROSITE" id="PS50200">
    <property type="entry name" value="RA"/>
    <property type="match status" value="1"/>
</dbReference>
<dbReference type="InterPro" id="IPR019804">
    <property type="entry name" value="Ras_G-nucl-exch_fac_CS"/>
</dbReference>
<dbReference type="CDD" id="cd00155">
    <property type="entry name" value="RasGEF"/>
    <property type="match status" value="1"/>
</dbReference>
<dbReference type="InterPro" id="IPR008937">
    <property type="entry name" value="Ras-like_GEF"/>
</dbReference>
<feature type="compositionally biased region" description="Basic and acidic residues" evidence="4">
    <location>
        <begin position="649"/>
        <end position="658"/>
    </location>
</feature>
<evidence type="ECO:0000313" key="10">
    <source>
        <dbReference type="Proteomes" id="UP000887575"/>
    </source>
</evidence>
<feature type="domain" description="N-terminal Ras-GEF" evidence="9">
    <location>
        <begin position="439"/>
        <end position="557"/>
    </location>
</feature>
<dbReference type="Pfam" id="PF00595">
    <property type="entry name" value="PDZ"/>
    <property type="match status" value="1"/>
</dbReference>
<dbReference type="SUPFAM" id="SSF51206">
    <property type="entry name" value="cAMP-binding domain-like"/>
    <property type="match status" value="2"/>
</dbReference>
<feature type="domain" description="PDZ" evidence="7">
    <location>
        <begin position="558"/>
        <end position="629"/>
    </location>
</feature>
<dbReference type="InterPro" id="IPR036964">
    <property type="entry name" value="RASGEF_cat_dom_sf"/>
</dbReference>
<dbReference type="InterPro" id="IPR023578">
    <property type="entry name" value="Ras_GEF_dom_sf"/>
</dbReference>
<dbReference type="InterPro" id="IPR018490">
    <property type="entry name" value="cNMP-bd_dom_sf"/>
</dbReference>
<feature type="compositionally biased region" description="Low complexity" evidence="4">
    <location>
        <begin position="1215"/>
        <end position="1234"/>
    </location>
</feature>
<evidence type="ECO:0000259" key="7">
    <source>
        <dbReference type="PROSITE" id="PS50106"/>
    </source>
</evidence>
<evidence type="ECO:0000256" key="2">
    <source>
        <dbReference type="ARBA" id="ARBA00022658"/>
    </source>
</evidence>
<feature type="domain" description="Ras-associating" evidence="8">
    <location>
        <begin position="752"/>
        <end position="850"/>
    </location>
</feature>
<dbReference type="InterPro" id="IPR029071">
    <property type="entry name" value="Ubiquitin-like_domsf"/>
</dbReference>
<dbReference type="InterPro" id="IPR000159">
    <property type="entry name" value="RA_dom"/>
</dbReference>
<feature type="region of interest" description="Disordered" evidence="4">
    <location>
        <begin position="1211"/>
        <end position="1263"/>
    </location>
</feature>
<dbReference type="PANTHER" id="PTHR23113:SF249">
    <property type="entry name" value="RAP GUANINE NUCLEOTIDE EXCHANGE FACTOR 6"/>
    <property type="match status" value="1"/>
</dbReference>
<organism evidence="10 11">
    <name type="scientific">Mesorhabditis belari</name>
    <dbReference type="NCBI Taxonomy" id="2138241"/>
    <lineage>
        <taxon>Eukaryota</taxon>
        <taxon>Metazoa</taxon>
        <taxon>Ecdysozoa</taxon>
        <taxon>Nematoda</taxon>
        <taxon>Chromadorea</taxon>
        <taxon>Rhabditida</taxon>
        <taxon>Rhabditina</taxon>
        <taxon>Rhabditomorpha</taxon>
        <taxon>Rhabditoidea</taxon>
        <taxon>Rhabditidae</taxon>
        <taxon>Mesorhabditinae</taxon>
        <taxon>Mesorhabditis</taxon>
    </lineage>
</organism>
<feature type="compositionally biased region" description="Basic and acidic residues" evidence="4">
    <location>
        <begin position="267"/>
        <end position="276"/>
    </location>
</feature>
<dbReference type="SMART" id="SM00229">
    <property type="entry name" value="RasGEFN"/>
    <property type="match status" value="1"/>
</dbReference>
<dbReference type="CDD" id="cd06224">
    <property type="entry name" value="REM"/>
    <property type="match status" value="1"/>
</dbReference>